<dbReference type="Pfam" id="PF13704">
    <property type="entry name" value="Glyco_tranf_2_4"/>
    <property type="match status" value="1"/>
</dbReference>
<evidence type="ECO:0000313" key="1">
    <source>
        <dbReference type="EMBL" id="MCE8018922.1"/>
    </source>
</evidence>
<evidence type="ECO:0000313" key="2">
    <source>
        <dbReference type="Proteomes" id="UP001320122"/>
    </source>
</evidence>
<evidence type="ECO:0008006" key="3">
    <source>
        <dbReference type="Google" id="ProtNLM"/>
    </source>
</evidence>
<sequence>MFKWPDQKKDVLGFLSAGKKTDFIVALKTKNESELLEDWIKHHGDIFGIENLVIFDNDSDDIKVLDIYEKYKSKVRCIVKYDNSQGSHNAIHHPQKFPELYEMLSQKCKYFALFDTDEFFVGVKDDKYFSGKQLYRLLIEEAKKNKYNKIIFCFWLNSLPGCDGIYDVGNNYMKLVNGAKNGKHFVPSSFLLDFPRGHNSCVPREAVSDSISTSFWLLHKQAASFKRRIRVNYNKIKARNAFLKKYDFLEVYDSPNMNMVKATTSGPVKSYMKQIIDMKEIVEKKLEIKQEGVAKLSGGKISFDKEIARKTFLKFQKDRKVKEALRVFFSDPRTCALNKSPMIDIGVYGKVDFFSEEKIEGWLIDTIVKEPWCVQMKLNGIVFKEAKPIAPTFINPLGRHEKCSFVFDFNIHEVASFLDGNEFFFESNFVTIDIVYKRINKRLKKGRHELVVMDF</sequence>
<dbReference type="Proteomes" id="UP001320122">
    <property type="component" value="Unassembled WGS sequence"/>
</dbReference>
<reference evidence="1 2" key="1">
    <citation type="journal article" date="2021" name="Front. Microbiol.">
        <title>Aerobic Denitrification and Heterotrophic Sulfur Oxidation in the Genus Halomonas Revealed by Six Novel Species Characterizations and Genome-Based Analysis.</title>
        <authorList>
            <person name="Wang L."/>
            <person name="Shao Z."/>
        </authorList>
    </citation>
    <scope>NUCLEOTIDE SEQUENCE [LARGE SCALE GENOMIC DNA]</scope>
    <source>
        <strain evidence="1 2">MCCC 1A11036</strain>
    </source>
</reference>
<comment type="caution">
    <text evidence="1">The sequence shown here is derived from an EMBL/GenBank/DDBJ whole genome shotgun (WGS) entry which is preliminary data.</text>
</comment>
<proteinExistence type="predicted"/>
<dbReference type="EMBL" id="JABFTT010000002">
    <property type="protein sequence ID" value="MCE8018922.1"/>
    <property type="molecule type" value="Genomic_DNA"/>
</dbReference>
<protein>
    <recommendedName>
        <fullName evidence="3">Glycosyltransferase family 92 protein</fullName>
    </recommendedName>
</protein>
<keyword evidence="2" id="KW-1185">Reference proteome</keyword>
<accession>A0ABS9AAJ7</accession>
<organism evidence="1 2">
    <name type="scientific">Billgrantia zhangzhouensis</name>
    <dbReference type="NCBI Taxonomy" id="2733481"/>
    <lineage>
        <taxon>Bacteria</taxon>
        <taxon>Pseudomonadati</taxon>
        <taxon>Pseudomonadota</taxon>
        <taxon>Gammaproteobacteria</taxon>
        <taxon>Oceanospirillales</taxon>
        <taxon>Halomonadaceae</taxon>
        <taxon>Billgrantia</taxon>
    </lineage>
</organism>
<gene>
    <name evidence="1" type="ORF">HOP51_02140</name>
</gene>
<name>A0ABS9AAJ7_9GAMM</name>
<dbReference type="RefSeq" id="WP_234272308.1">
    <property type="nucleotide sequence ID" value="NZ_JABFTT010000002.1"/>
</dbReference>